<dbReference type="FunFam" id="1.10.10.60:FF:000002">
    <property type="entry name" value="Myb family transcription factor"/>
    <property type="match status" value="1"/>
</dbReference>
<dbReference type="Proteomes" id="UP001630127">
    <property type="component" value="Unassembled WGS sequence"/>
</dbReference>
<evidence type="ECO:0000256" key="2">
    <source>
        <dbReference type="ARBA" id="ARBA00023015"/>
    </source>
</evidence>
<evidence type="ECO:0000259" key="6">
    <source>
        <dbReference type="PROSITE" id="PS51294"/>
    </source>
</evidence>
<evidence type="ECO:0000313" key="7">
    <source>
        <dbReference type="EMBL" id="KAL3502508.1"/>
    </source>
</evidence>
<protein>
    <recommendedName>
        <fullName evidence="6">HTH myb-type domain-containing protein</fullName>
    </recommendedName>
</protein>
<keyword evidence="3" id="KW-0804">Transcription</keyword>
<dbReference type="InterPro" id="IPR009057">
    <property type="entry name" value="Homeodomain-like_sf"/>
</dbReference>
<dbReference type="PANTHER" id="PTHR31314">
    <property type="entry name" value="MYB FAMILY TRANSCRIPTION FACTOR PHL7-LIKE"/>
    <property type="match status" value="1"/>
</dbReference>
<reference evidence="7 8" key="1">
    <citation type="submission" date="2024-11" db="EMBL/GenBank/DDBJ databases">
        <title>A near-complete genome assembly of Cinchona calisaya.</title>
        <authorList>
            <person name="Lian D.C."/>
            <person name="Zhao X.W."/>
            <person name="Wei L."/>
        </authorList>
    </citation>
    <scope>NUCLEOTIDE SEQUENCE [LARGE SCALE GENOMIC DNA]</scope>
    <source>
        <tissue evidence="7">Nenye</tissue>
    </source>
</reference>
<keyword evidence="2" id="KW-0805">Transcription regulation</keyword>
<evidence type="ECO:0000256" key="5">
    <source>
        <dbReference type="SAM" id="MobiDB-lite"/>
    </source>
</evidence>
<proteinExistence type="predicted"/>
<comment type="caution">
    <text evidence="7">The sequence shown here is derived from an EMBL/GenBank/DDBJ whole genome shotgun (WGS) entry which is preliminary data.</text>
</comment>
<feature type="region of interest" description="Disordered" evidence="5">
    <location>
        <begin position="97"/>
        <end position="128"/>
    </location>
</feature>
<evidence type="ECO:0000313" key="8">
    <source>
        <dbReference type="Proteomes" id="UP001630127"/>
    </source>
</evidence>
<dbReference type="GO" id="GO:0005634">
    <property type="term" value="C:nucleus"/>
    <property type="evidence" value="ECO:0007669"/>
    <property type="project" value="UniProtKB-SubCell"/>
</dbReference>
<dbReference type="NCBIfam" id="TIGR01557">
    <property type="entry name" value="myb_SHAQKYF"/>
    <property type="match status" value="1"/>
</dbReference>
<dbReference type="InterPro" id="IPR006447">
    <property type="entry name" value="Myb_dom_plants"/>
</dbReference>
<evidence type="ECO:0000256" key="1">
    <source>
        <dbReference type="ARBA" id="ARBA00004123"/>
    </source>
</evidence>
<dbReference type="InterPro" id="IPR001005">
    <property type="entry name" value="SANT/Myb"/>
</dbReference>
<comment type="subcellular location">
    <subcellularLocation>
        <location evidence="1">Nucleus</location>
    </subcellularLocation>
</comment>
<organism evidence="7 8">
    <name type="scientific">Cinchona calisaya</name>
    <dbReference type="NCBI Taxonomy" id="153742"/>
    <lineage>
        <taxon>Eukaryota</taxon>
        <taxon>Viridiplantae</taxon>
        <taxon>Streptophyta</taxon>
        <taxon>Embryophyta</taxon>
        <taxon>Tracheophyta</taxon>
        <taxon>Spermatophyta</taxon>
        <taxon>Magnoliopsida</taxon>
        <taxon>eudicotyledons</taxon>
        <taxon>Gunneridae</taxon>
        <taxon>Pentapetalae</taxon>
        <taxon>asterids</taxon>
        <taxon>lamiids</taxon>
        <taxon>Gentianales</taxon>
        <taxon>Rubiaceae</taxon>
        <taxon>Cinchonoideae</taxon>
        <taxon>Cinchoneae</taxon>
        <taxon>Cinchona</taxon>
    </lineage>
</organism>
<dbReference type="SUPFAM" id="SSF46689">
    <property type="entry name" value="Homeodomain-like"/>
    <property type="match status" value="1"/>
</dbReference>
<dbReference type="InterPro" id="IPR046955">
    <property type="entry name" value="PHR1-like"/>
</dbReference>
<dbReference type="InterPro" id="IPR017930">
    <property type="entry name" value="Myb_dom"/>
</dbReference>
<dbReference type="Pfam" id="PF00249">
    <property type="entry name" value="Myb_DNA-binding"/>
    <property type="match status" value="1"/>
</dbReference>
<name>A0ABD2Y606_9GENT</name>
<dbReference type="Gene3D" id="1.10.10.60">
    <property type="entry name" value="Homeodomain-like"/>
    <property type="match status" value="1"/>
</dbReference>
<feature type="domain" description="HTH myb-type" evidence="6">
    <location>
        <begin position="14"/>
        <end position="74"/>
    </location>
</feature>
<keyword evidence="4" id="KW-0539">Nucleus</keyword>
<dbReference type="PANTHER" id="PTHR31314:SF113">
    <property type="entry name" value="MYB FAMILY TRANSCRIPTION FACTOR MPH1"/>
    <property type="match status" value="1"/>
</dbReference>
<sequence length="213" mass="24396">MKNFGQTGVRQYKKSALPRLRWTPELHEHFVEAIERLGGKHKATPKGIVQMMGVKGLRMSHVKSHLQMYRSMKERTTINLVVPTKLHEETLDDVAWSPSRKVGKDQEEQPKKRKEPGSSITCKSKKKTVQQQDTTFNSRVLRGSASCRTSKESESEIFYFLHGIADCRKERRLWSSDDRLGSHSSASSNCFDQLLQPSKDSHVNLDLSISSYY</sequence>
<dbReference type="EMBL" id="JBJUIK010000015">
    <property type="protein sequence ID" value="KAL3502508.1"/>
    <property type="molecule type" value="Genomic_DNA"/>
</dbReference>
<evidence type="ECO:0000256" key="4">
    <source>
        <dbReference type="ARBA" id="ARBA00023242"/>
    </source>
</evidence>
<dbReference type="PROSITE" id="PS51294">
    <property type="entry name" value="HTH_MYB"/>
    <property type="match status" value="1"/>
</dbReference>
<accession>A0ABD2Y606</accession>
<gene>
    <name evidence="7" type="ORF">ACH5RR_036957</name>
</gene>
<keyword evidence="8" id="KW-1185">Reference proteome</keyword>
<dbReference type="AlphaFoldDB" id="A0ABD2Y606"/>
<evidence type="ECO:0000256" key="3">
    <source>
        <dbReference type="ARBA" id="ARBA00023163"/>
    </source>
</evidence>